<dbReference type="Gene3D" id="3.40.50.1820">
    <property type="entry name" value="alpha/beta hydrolase"/>
    <property type="match status" value="2"/>
</dbReference>
<accession>A0A9E7ENL0</accession>
<dbReference type="SUPFAM" id="SSF53474">
    <property type="entry name" value="alpha/beta-Hydrolases"/>
    <property type="match status" value="1"/>
</dbReference>
<evidence type="ECO:0000313" key="2">
    <source>
        <dbReference type="EMBL" id="URD79332.1"/>
    </source>
</evidence>
<keyword evidence="1" id="KW-1133">Transmembrane helix</keyword>
<keyword evidence="1" id="KW-0472">Membrane</keyword>
<proteinExistence type="predicted"/>
<reference evidence="2" key="1">
    <citation type="submission" date="2022-05" db="EMBL/GenBank/DDBJ databases">
        <title>The Musa troglodytarum L. genome provides insights into the mechanism of non-climacteric behaviour and enrichment of carotenoids.</title>
        <authorList>
            <person name="Wang J."/>
        </authorList>
    </citation>
    <scope>NUCLEOTIDE SEQUENCE</scope>
    <source>
        <tissue evidence="2">Leaf</tissue>
    </source>
</reference>
<name>A0A9E7ENL0_9LILI</name>
<protein>
    <submittedName>
        <fullName evidence="2">Prolyl oligopeptidase family</fullName>
    </submittedName>
</protein>
<dbReference type="EMBL" id="CP097503">
    <property type="protein sequence ID" value="URD79332.1"/>
    <property type="molecule type" value="Genomic_DNA"/>
</dbReference>
<dbReference type="PANTHER" id="PTHR12277">
    <property type="entry name" value="ALPHA/BETA HYDROLASE DOMAIN-CONTAINING PROTEIN"/>
    <property type="match status" value="1"/>
</dbReference>
<keyword evidence="3" id="KW-1185">Reference proteome</keyword>
<dbReference type="GO" id="GO:0008474">
    <property type="term" value="F:palmitoyl-(protein) hydrolase activity"/>
    <property type="evidence" value="ECO:0007669"/>
    <property type="project" value="TreeGrafter"/>
</dbReference>
<dbReference type="Proteomes" id="UP001055439">
    <property type="component" value="Chromosome 10"/>
</dbReference>
<dbReference type="OrthoDB" id="10249433at2759"/>
<dbReference type="GO" id="GO:0016020">
    <property type="term" value="C:membrane"/>
    <property type="evidence" value="ECO:0007669"/>
    <property type="project" value="TreeGrafter"/>
</dbReference>
<gene>
    <name evidence="2" type="ORF">MUK42_24181</name>
</gene>
<dbReference type="InterPro" id="IPR029058">
    <property type="entry name" value="AB_hydrolase_fold"/>
</dbReference>
<evidence type="ECO:0000313" key="3">
    <source>
        <dbReference type="Proteomes" id="UP001055439"/>
    </source>
</evidence>
<sequence length="280" mass="31896">MVSFLKALVYGAGGVAVVGMVALVAFQERLVYVPVVPGLARAYPFTPARLRLDYEDVFLRTSDGVRLHSWFIKHSPPKPGPTILFFQENAGNIAHRLEFVRIMMQRLQCNVFMLSYRGYGESDGHPSQHGIIMDSQVSSLILENTFTSILDMAGIMFPFLRWFISGSGSKGPKILNCIVRSPWRTIDIIGKIKRPILFLSGLQDELVPPSHMQMLYSKTVENNWDCRFVEFPNGMHMDTWFSGGHRYWRTIQLFLDQYVPEIKEGNLNFQVDDDKGNPSD</sequence>
<keyword evidence="1" id="KW-0812">Transmembrane</keyword>
<dbReference type="PANTHER" id="PTHR12277:SF81">
    <property type="entry name" value="PROTEIN ABHD13"/>
    <property type="match status" value="1"/>
</dbReference>
<dbReference type="AlphaFoldDB" id="A0A9E7ENL0"/>
<organism evidence="2 3">
    <name type="scientific">Musa troglodytarum</name>
    <name type="common">fe'i banana</name>
    <dbReference type="NCBI Taxonomy" id="320322"/>
    <lineage>
        <taxon>Eukaryota</taxon>
        <taxon>Viridiplantae</taxon>
        <taxon>Streptophyta</taxon>
        <taxon>Embryophyta</taxon>
        <taxon>Tracheophyta</taxon>
        <taxon>Spermatophyta</taxon>
        <taxon>Magnoliopsida</taxon>
        <taxon>Liliopsida</taxon>
        <taxon>Zingiberales</taxon>
        <taxon>Musaceae</taxon>
        <taxon>Musa</taxon>
    </lineage>
</organism>
<feature type="transmembrane region" description="Helical" evidence="1">
    <location>
        <begin position="7"/>
        <end position="26"/>
    </location>
</feature>
<evidence type="ECO:0000256" key="1">
    <source>
        <dbReference type="SAM" id="Phobius"/>
    </source>
</evidence>